<evidence type="ECO:0000313" key="2">
    <source>
        <dbReference type="Proteomes" id="UP000003744"/>
    </source>
</evidence>
<dbReference type="AlphaFoldDB" id="C2CHK7"/>
<name>C2CHK7_9FIRM</name>
<dbReference type="EMBL" id="ACGC01000049">
    <property type="protein sequence ID" value="EEI82962.1"/>
    <property type="molecule type" value="Genomic_DNA"/>
</dbReference>
<dbReference type="RefSeq" id="WP_004837079.1">
    <property type="nucleotide sequence ID" value="NZ_GG666297.1"/>
</dbReference>
<dbReference type="Proteomes" id="UP000003744">
    <property type="component" value="Unassembled WGS sequence"/>
</dbReference>
<accession>C2CHK7</accession>
<evidence type="ECO:0000313" key="1">
    <source>
        <dbReference type="EMBL" id="EEI82962.1"/>
    </source>
</evidence>
<dbReference type="HOGENOM" id="CLU_2840122_0_0_9"/>
<reference evidence="1 2" key="1">
    <citation type="submission" date="2009-01" db="EMBL/GenBank/DDBJ databases">
        <authorList>
            <person name="Qin X."/>
            <person name="Bachman B."/>
            <person name="Battles P."/>
            <person name="Bell A."/>
            <person name="Bess C."/>
            <person name="Bickham C."/>
            <person name="Chaboub L."/>
            <person name="Chen D."/>
            <person name="Coyle M."/>
            <person name="Deiros D.R."/>
            <person name="Dinh H."/>
            <person name="Forbes L."/>
            <person name="Fowler G."/>
            <person name="Francisco L."/>
            <person name="Fu Q."/>
            <person name="Gubbala S."/>
            <person name="Hale W."/>
            <person name="Han Y."/>
            <person name="Hemphill L."/>
            <person name="Highlander S.K."/>
            <person name="Hirani K."/>
            <person name="Hogues M."/>
            <person name="Jackson L."/>
            <person name="Jakkamsetti A."/>
            <person name="Javaid M."/>
            <person name="Jiang H."/>
            <person name="Korchina V."/>
            <person name="Kovar C."/>
            <person name="Lara F."/>
            <person name="Lee S."/>
            <person name="Mata R."/>
            <person name="Mathew T."/>
            <person name="Moen C."/>
            <person name="Morales K."/>
            <person name="Munidasa M."/>
            <person name="Nazareth L."/>
            <person name="Ngo R."/>
            <person name="Nguyen L."/>
            <person name="Okwuonu G."/>
            <person name="Ongeri F."/>
            <person name="Patil S."/>
            <person name="Petrosino J."/>
            <person name="Pham C."/>
            <person name="Pham P."/>
            <person name="Pu L.-L."/>
            <person name="Puazo M."/>
            <person name="Raj R."/>
            <person name="Reid J."/>
            <person name="Rouhana J."/>
            <person name="Saada N."/>
            <person name="Shang Y."/>
            <person name="Simmons D."/>
            <person name="Thornton R."/>
            <person name="Warren J."/>
            <person name="Weissenberger G."/>
            <person name="Zhang J."/>
            <person name="Zhang L."/>
            <person name="Zhou C."/>
            <person name="Zhu D."/>
            <person name="Muzny D."/>
            <person name="Worley K."/>
            <person name="Gibbs R."/>
        </authorList>
    </citation>
    <scope>NUCLEOTIDE SEQUENCE [LARGE SCALE GENOMIC DNA]</scope>
    <source>
        <strain evidence="1 2">ATCC 35098</strain>
    </source>
</reference>
<proteinExistence type="predicted"/>
<gene>
    <name evidence="1" type="ORF">HMPREF0077_0967</name>
</gene>
<protein>
    <submittedName>
        <fullName evidence="1">Uncharacterized protein</fullName>
    </submittedName>
</protein>
<comment type="caution">
    <text evidence="1">The sequence shown here is derived from an EMBL/GenBank/DDBJ whole genome shotgun (WGS) entry which is preliminary data.</text>
</comment>
<organism evidence="1 2">
    <name type="scientific">Anaerococcus tetradius ATCC 35098</name>
    <dbReference type="NCBI Taxonomy" id="525255"/>
    <lineage>
        <taxon>Bacteria</taxon>
        <taxon>Bacillati</taxon>
        <taxon>Bacillota</taxon>
        <taxon>Tissierellia</taxon>
        <taxon>Tissierellales</taxon>
        <taxon>Peptoniphilaceae</taxon>
        <taxon>Anaerococcus</taxon>
    </lineage>
</organism>
<sequence>MENLKYLKIKMKVNGLDELNRKIYMLGYNYESMKSILKDSERLIEEINQLEIFVETGIDREKSSQ</sequence>